<feature type="transmembrane region" description="Helical" evidence="1">
    <location>
        <begin position="107"/>
        <end position="128"/>
    </location>
</feature>
<proteinExistence type="predicted"/>
<feature type="transmembrane region" description="Helical" evidence="1">
    <location>
        <begin position="314"/>
        <end position="337"/>
    </location>
</feature>
<feature type="transmembrane region" description="Helical" evidence="1">
    <location>
        <begin position="343"/>
        <end position="367"/>
    </location>
</feature>
<name>A0ABN9X6L3_9DINO</name>
<keyword evidence="1" id="KW-0472">Membrane</keyword>
<accession>A0ABN9X6L3</accession>
<keyword evidence="4" id="KW-1185">Reference proteome</keyword>
<evidence type="ECO:0000313" key="4">
    <source>
        <dbReference type="Proteomes" id="UP001189429"/>
    </source>
</evidence>
<evidence type="ECO:0000256" key="2">
    <source>
        <dbReference type="SAM" id="SignalP"/>
    </source>
</evidence>
<dbReference type="Proteomes" id="UP001189429">
    <property type="component" value="Unassembled WGS sequence"/>
</dbReference>
<comment type="caution">
    <text evidence="3">The sequence shown here is derived from an EMBL/GenBank/DDBJ whole genome shotgun (WGS) entry which is preliminary data.</text>
</comment>
<feature type="signal peptide" evidence="2">
    <location>
        <begin position="1"/>
        <end position="19"/>
    </location>
</feature>
<feature type="transmembrane region" description="Helical" evidence="1">
    <location>
        <begin position="40"/>
        <end position="60"/>
    </location>
</feature>
<feature type="chain" id="PRO_5045863135" description="H(+)-exporting diphosphatase" evidence="2">
    <location>
        <begin position="20"/>
        <end position="386"/>
    </location>
</feature>
<sequence length="386" mass="41296">MATWLAQPLLLFMLSLRSAENAVASTGMAEALANDVVKIGLAYLSSISVVVSAVTSTAAYRDLTTTSFAVEVLHWTQQSAQLGDVTYSTSIDCMLSEGVGAASVDQFLAVSLELPVYVLIVATLLIIVRACCRAVLSSGNVGLEEIRAEVLNKLFTCSLVAGNQFLPGVSSACMRAFPCFHIQNAVDQKGPIQFLCYDVGTECSDKGQYLKTCCPVLLLAFADGPAYWLTVVRGQPGAQQAGPMKFLTGSYRAGFRWWEAGRLSKSMIIASIVTASPTSYCPLQQLMLCLFVTVAFGFWHCFNTPYQHPWLNAAEAGSLLTLSGGMVLSGLLAGGGWTLTPSFASNIVIAIAGMLIFCSVGLAGLWAQFKFFWTEDSGEELLAEDS</sequence>
<keyword evidence="2" id="KW-0732">Signal</keyword>
<reference evidence="3" key="1">
    <citation type="submission" date="2023-10" db="EMBL/GenBank/DDBJ databases">
        <authorList>
            <person name="Chen Y."/>
            <person name="Shah S."/>
            <person name="Dougan E. K."/>
            <person name="Thang M."/>
            <person name="Chan C."/>
        </authorList>
    </citation>
    <scope>NUCLEOTIDE SEQUENCE [LARGE SCALE GENOMIC DNA]</scope>
</reference>
<keyword evidence="1" id="KW-0812">Transmembrane</keyword>
<feature type="transmembrane region" description="Helical" evidence="1">
    <location>
        <begin position="283"/>
        <end position="302"/>
    </location>
</feature>
<evidence type="ECO:0000313" key="3">
    <source>
        <dbReference type="EMBL" id="CAK0893607.1"/>
    </source>
</evidence>
<evidence type="ECO:0008006" key="5">
    <source>
        <dbReference type="Google" id="ProtNLM"/>
    </source>
</evidence>
<organism evidence="3 4">
    <name type="scientific">Prorocentrum cordatum</name>
    <dbReference type="NCBI Taxonomy" id="2364126"/>
    <lineage>
        <taxon>Eukaryota</taxon>
        <taxon>Sar</taxon>
        <taxon>Alveolata</taxon>
        <taxon>Dinophyceae</taxon>
        <taxon>Prorocentrales</taxon>
        <taxon>Prorocentraceae</taxon>
        <taxon>Prorocentrum</taxon>
    </lineage>
</organism>
<keyword evidence="1" id="KW-1133">Transmembrane helix</keyword>
<dbReference type="EMBL" id="CAUYUJ010019772">
    <property type="protein sequence ID" value="CAK0893607.1"/>
    <property type="molecule type" value="Genomic_DNA"/>
</dbReference>
<protein>
    <recommendedName>
        <fullName evidence="5">H(+)-exporting diphosphatase</fullName>
    </recommendedName>
</protein>
<evidence type="ECO:0000256" key="1">
    <source>
        <dbReference type="SAM" id="Phobius"/>
    </source>
</evidence>
<gene>
    <name evidence="3" type="ORF">PCOR1329_LOCUS72877</name>
</gene>